<keyword evidence="6" id="KW-0503">Monooxygenase</keyword>
<dbReference type="Pfam" id="PF00067">
    <property type="entry name" value="p450"/>
    <property type="match status" value="2"/>
</dbReference>
<keyword evidence="4" id="KW-0560">Oxidoreductase</keyword>
<dbReference type="STRING" id="1448308.A0A2T2NDV4"/>
<gene>
    <name evidence="7" type="ORF">BS50DRAFT_500140</name>
</gene>
<dbReference type="GO" id="GO:0020037">
    <property type="term" value="F:heme binding"/>
    <property type="evidence" value="ECO:0007669"/>
    <property type="project" value="InterPro"/>
</dbReference>
<evidence type="ECO:0000256" key="5">
    <source>
        <dbReference type="ARBA" id="ARBA00023004"/>
    </source>
</evidence>
<dbReference type="Gene3D" id="1.10.630.10">
    <property type="entry name" value="Cytochrome P450"/>
    <property type="match status" value="2"/>
</dbReference>
<dbReference type="Proteomes" id="UP000240883">
    <property type="component" value="Unassembled WGS sequence"/>
</dbReference>
<name>A0A2T2NDV4_CORCC</name>
<comment type="similarity">
    <text evidence="2">Belongs to the cytochrome P450 family.</text>
</comment>
<dbReference type="InterPro" id="IPR001128">
    <property type="entry name" value="Cyt_P450"/>
</dbReference>
<dbReference type="AlphaFoldDB" id="A0A2T2NDV4"/>
<evidence type="ECO:0000256" key="3">
    <source>
        <dbReference type="ARBA" id="ARBA00022723"/>
    </source>
</evidence>
<dbReference type="InterPro" id="IPR036396">
    <property type="entry name" value="Cyt_P450_sf"/>
</dbReference>
<dbReference type="PANTHER" id="PTHR24287:SF19">
    <property type="entry name" value="CYTOCHROME P450"/>
    <property type="match status" value="1"/>
</dbReference>
<evidence type="ECO:0000256" key="2">
    <source>
        <dbReference type="ARBA" id="ARBA00010617"/>
    </source>
</evidence>
<keyword evidence="8" id="KW-1185">Reference proteome</keyword>
<keyword evidence="3" id="KW-0479">Metal-binding</keyword>
<sequence length="446" mass="51090">MAFVAIVLFLILFLAFLRTYLYVKLRRSVARRAVPRNDNCVEPPHYLHQDLKLGHDLIDLAKQAFKENRYLEFTQDLHSQYGRTFKTIYEGKVILKTSDPEISKAVYATHFENFGMQPIRYEGGRGFFGDGIVVTDGAQWKRSRTLLVPIFKIAHIVNFDRLHRHVGIFMDLLPQDGSTINLMHLLKRLTLDLSSEFIFGKAMGALASPESCKGFIDAFLNAQRGVPVSSLRDKKWQESCDTVTKYIDDRVEEVIQRVSSKKSVAGDTVMDKHIRLIDELARETQDRFELRYLALGVFNPSHDTVAAVLGNLFFHLARHPHCLQTCILPVGGGPDGKSPLLVEKGTWIETNFRLAQRDKAFWGEDAEVFRPERWETVRPMWEFTPFLGGPRICPALKLVYTECQYIAVAILRKFEGSENRDPVVEWVEERRLLYRSKNGAVVGLIT</sequence>
<dbReference type="SUPFAM" id="SSF48264">
    <property type="entry name" value="Cytochrome P450"/>
    <property type="match status" value="1"/>
</dbReference>
<evidence type="ECO:0000256" key="6">
    <source>
        <dbReference type="ARBA" id="ARBA00023033"/>
    </source>
</evidence>
<keyword evidence="5" id="KW-0408">Iron</keyword>
<dbReference type="PANTHER" id="PTHR24287">
    <property type="entry name" value="P450, PUTATIVE (EUROFUNG)-RELATED"/>
    <property type="match status" value="1"/>
</dbReference>
<accession>A0A2T2NDV4</accession>
<dbReference type="GO" id="GO:0004497">
    <property type="term" value="F:monooxygenase activity"/>
    <property type="evidence" value="ECO:0007669"/>
    <property type="project" value="UniProtKB-KW"/>
</dbReference>
<organism evidence="7 8">
    <name type="scientific">Corynespora cassiicola Philippines</name>
    <dbReference type="NCBI Taxonomy" id="1448308"/>
    <lineage>
        <taxon>Eukaryota</taxon>
        <taxon>Fungi</taxon>
        <taxon>Dikarya</taxon>
        <taxon>Ascomycota</taxon>
        <taxon>Pezizomycotina</taxon>
        <taxon>Dothideomycetes</taxon>
        <taxon>Pleosporomycetidae</taxon>
        <taxon>Pleosporales</taxon>
        <taxon>Corynesporascaceae</taxon>
        <taxon>Corynespora</taxon>
    </lineage>
</organism>
<reference evidence="7 8" key="1">
    <citation type="journal article" date="2018" name="Front. Microbiol.">
        <title>Genome-Wide Analysis of Corynespora cassiicola Leaf Fall Disease Putative Effectors.</title>
        <authorList>
            <person name="Lopez D."/>
            <person name="Ribeiro S."/>
            <person name="Label P."/>
            <person name="Fumanal B."/>
            <person name="Venisse J.S."/>
            <person name="Kohler A."/>
            <person name="de Oliveira R.R."/>
            <person name="Labutti K."/>
            <person name="Lipzen A."/>
            <person name="Lail K."/>
            <person name="Bauer D."/>
            <person name="Ohm R.A."/>
            <person name="Barry K.W."/>
            <person name="Spatafora J."/>
            <person name="Grigoriev I.V."/>
            <person name="Martin F.M."/>
            <person name="Pujade-Renaud V."/>
        </authorList>
    </citation>
    <scope>NUCLEOTIDE SEQUENCE [LARGE SCALE GENOMIC DNA]</scope>
    <source>
        <strain evidence="7 8">Philippines</strain>
    </source>
</reference>
<comment type="cofactor">
    <cofactor evidence="1">
        <name>heme</name>
        <dbReference type="ChEBI" id="CHEBI:30413"/>
    </cofactor>
</comment>
<evidence type="ECO:0000256" key="1">
    <source>
        <dbReference type="ARBA" id="ARBA00001971"/>
    </source>
</evidence>
<evidence type="ECO:0000313" key="7">
    <source>
        <dbReference type="EMBL" id="PSN63613.1"/>
    </source>
</evidence>
<dbReference type="GO" id="GO:0016705">
    <property type="term" value="F:oxidoreductase activity, acting on paired donors, with incorporation or reduction of molecular oxygen"/>
    <property type="evidence" value="ECO:0007669"/>
    <property type="project" value="InterPro"/>
</dbReference>
<dbReference type="GO" id="GO:0005506">
    <property type="term" value="F:iron ion binding"/>
    <property type="evidence" value="ECO:0007669"/>
    <property type="project" value="InterPro"/>
</dbReference>
<evidence type="ECO:0000313" key="8">
    <source>
        <dbReference type="Proteomes" id="UP000240883"/>
    </source>
</evidence>
<dbReference type="EMBL" id="KZ678139">
    <property type="protein sequence ID" value="PSN63613.1"/>
    <property type="molecule type" value="Genomic_DNA"/>
</dbReference>
<protein>
    <submittedName>
        <fullName evidence="7">Cytochrome P450</fullName>
    </submittedName>
</protein>
<proteinExistence type="inferred from homology"/>
<evidence type="ECO:0000256" key="4">
    <source>
        <dbReference type="ARBA" id="ARBA00023002"/>
    </source>
</evidence>
<dbReference type="OrthoDB" id="1470350at2759"/>
<dbReference type="InterPro" id="IPR047146">
    <property type="entry name" value="Cyt_P450_E_CYP52_fungi"/>
</dbReference>